<feature type="chain" id="PRO_5037498775" evidence="1">
    <location>
        <begin position="30"/>
        <end position="130"/>
    </location>
</feature>
<sequence length="130" mass="13900">MKFKSAFSTALLLSVIALSSSVNTTPAMAETTQKPYCTAASKQGGYWWTWTASSVESACFTAFTKVINLNQSVDSYTSGTYKTNGLNKGNLRCKQGNKNGIIGTGGAVFENGINTSKELGWNGCTFKIIN</sequence>
<gene>
    <name evidence="2" type="ORF">KME60_29845</name>
</gene>
<proteinExistence type="predicted"/>
<evidence type="ECO:0000313" key="3">
    <source>
        <dbReference type="Proteomes" id="UP000729701"/>
    </source>
</evidence>
<dbReference type="EMBL" id="JAHHGZ010000046">
    <property type="protein sequence ID" value="MBW4671515.1"/>
    <property type="molecule type" value="Genomic_DNA"/>
</dbReference>
<name>A0A951QVZ7_9CYAN</name>
<dbReference type="AlphaFoldDB" id="A0A951QVZ7"/>
<keyword evidence="1" id="KW-0732">Signal</keyword>
<evidence type="ECO:0000256" key="1">
    <source>
        <dbReference type="SAM" id="SignalP"/>
    </source>
</evidence>
<organism evidence="2 3">
    <name type="scientific">Cyanomargarita calcarea GSE-NOS-MK-12-04C</name>
    <dbReference type="NCBI Taxonomy" id="2839659"/>
    <lineage>
        <taxon>Bacteria</taxon>
        <taxon>Bacillati</taxon>
        <taxon>Cyanobacteriota</taxon>
        <taxon>Cyanophyceae</taxon>
        <taxon>Nostocales</taxon>
        <taxon>Cyanomargaritaceae</taxon>
        <taxon>Cyanomargarita</taxon>
    </lineage>
</organism>
<reference evidence="2" key="2">
    <citation type="journal article" date="2022" name="Microbiol. Resour. Announc.">
        <title>Metagenome Sequencing to Explore Phylogenomics of Terrestrial Cyanobacteria.</title>
        <authorList>
            <person name="Ward R.D."/>
            <person name="Stajich J.E."/>
            <person name="Johansen J.R."/>
            <person name="Huntemann M."/>
            <person name="Clum A."/>
            <person name="Foster B."/>
            <person name="Foster B."/>
            <person name="Roux S."/>
            <person name="Palaniappan K."/>
            <person name="Varghese N."/>
            <person name="Mukherjee S."/>
            <person name="Reddy T.B.K."/>
            <person name="Daum C."/>
            <person name="Copeland A."/>
            <person name="Chen I.A."/>
            <person name="Ivanova N.N."/>
            <person name="Kyrpides N.C."/>
            <person name="Shapiro N."/>
            <person name="Eloe-Fadrosh E.A."/>
            <person name="Pietrasiak N."/>
        </authorList>
    </citation>
    <scope>NUCLEOTIDE SEQUENCE</scope>
    <source>
        <strain evidence="2">GSE-NOS-MK-12-04C</strain>
    </source>
</reference>
<comment type="caution">
    <text evidence="2">The sequence shown here is derived from an EMBL/GenBank/DDBJ whole genome shotgun (WGS) entry which is preliminary data.</text>
</comment>
<evidence type="ECO:0000313" key="2">
    <source>
        <dbReference type="EMBL" id="MBW4671515.1"/>
    </source>
</evidence>
<protein>
    <submittedName>
        <fullName evidence="2">Uncharacterized protein</fullName>
    </submittedName>
</protein>
<reference evidence="2" key="1">
    <citation type="submission" date="2021-05" db="EMBL/GenBank/DDBJ databases">
        <authorList>
            <person name="Pietrasiak N."/>
            <person name="Ward R."/>
            <person name="Stajich J.E."/>
            <person name="Kurbessoian T."/>
        </authorList>
    </citation>
    <scope>NUCLEOTIDE SEQUENCE</scope>
    <source>
        <strain evidence="2">GSE-NOS-MK-12-04C</strain>
    </source>
</reference>
<feature type="signal peptide" evidence="1">
    <location>
        <begin position="1"/>
        <end position="29"/>
    </location>
</feature>
<dbReference type="Proteomes" id="UP000729701">
    <property type="component" value="Unassembled WGS sequence"/>
</dbReference>
<accession>A0A951QVZ7</accession>